<dbReference type="Proteomes" id="UP000299102">
    <property type="component" value="Unassembled WGS sequence"/>
</dbReference>
<name>A0A4C1YMQ9_EUMVA</name>
<protein>
    <submittedName>
        <fullName evidence="1">Uncharacterized protein</fullName>
    </submittedName>
</protein>
<evidence type="ECO:0000313" key="2">
    <source>
        <dbReference type="Proteomes" id="UP000299102"/>
    </source>
</evidence>
<sequence length="151" mass="16907">MMVPGSILTTGELTSNVFFNLSHFRKHSLRTSERTFKPSVTDVVITFVVFEVKGANLRTGEYGGGSIMVLKFATVTSSYQDGRNCRWRGVIYGSRCRRPLIRKWSSAAHLAAGANTRRRHHFELSAISTNYVHPGSTELGIRVCLVQFLIN</sequence>
<keyword evidence="2" id="KW-1185">Reference proteome</keyword>
<accession>A0A4C1YMQ9</accession>
<organism evidence="1 2">
    <name type="scientific">Eumeta variegata</name>
    <name type="common">Bagworm moth</name>
    <name type="synonym">Eumeta japonica</name>
    <dbReference type="NCBI Taxonomy" id="151549"/>
    <lineage>
        <taxon>Eukaryota</taxon>
        <taxon>Metazoa</taxon>
        <taxon>Ecdysozoa</taxon>
        <taxon>Arthropoda</taxon>
        <taxon>Hexapoda</taxon>
        <taxon>Insecta</taxon>
        <taxon>Pterygota</taxon>
        <taxon>Neoptera</taxon>
        <taxon>Endopterygota</taxon>
        <taxon>Lepidoptera</taxon>
        <taxon>Glossata</taxon>
        <taxon>Ditrysia</taxon>
        <taxon>Tineoidea</taxon>
        <taxon>Psychidae</taxon>
        <taxon>Oiketicinae</taxon>
        <taxon>Eumeta</taxon>
    </lineage>
</organism>
<evidence type="ECO:0000313" key="1">
    <source>
        <dbReference type="EMBL" id="GBP75667.1"/>
    </source>
</evidence>
<reference evidence="1 2" key="1">
    <citation type="journal article" date="2019" name="Commun. Biol.">
        <title>The bagworm genome reveals a unique fibroin gene that provides high tensile strength.</title>
        <authorList>
            <person name="Kono N."/>
            <person name="Nakamura H."/>
            <person name="Ohtoshi R."/>
            <person name="Tomita M."/>
            <person name="Numata K."/>
            <person name="Arakawa K."/>
        </authorList>
    </citation>
    <scope>NUCLEOTIDE SEQUENCE [LARGE SCALE GENOMIC DNA]</scope>
</reference>
<proteinExistence type="predicted"/>
<gene>
    <name evidence="1" type="ORF">EVAR_55881_1</name>
</gene>
<comment type="caution">
    <text evidence="1">The sequence shown here is derived from an EMBL/GenBank/DDBJ whole genome shotgun (WGS) entry which is preliminary data.</text>
</comment>
<dbReference type="AlphaFoldDB" id="A0A4C1YMQ9"/>
<dbReference type="EMBL" id="BGZK01001257">
    <property type="protein sequence ID" value="GBP75667.1"/>
    <property type="molecule type" value="Genomic_DNA"/>
</dbReference>